<feature type="domain" description="HTH cro/C1-type" evidence="1">
    <location>
        <begin position="17"/>
        <end position="53"/>
    </location>
</feature>
<dbReference type="Gene3D" id="1.10.260.40">
    <property type="entry name" value="lambda repressor-like DNA-binding domains"/>
    <property type="match status" value="1"/>
</dbReference>
<evidence type="ECO:0000313" key="2">
    <source>
        <dbReference type="EMBL" id="QJA63420.1"/>
    </source>
</evidence>
<dbReference type="CDD" id="cd00093">
    <property type="entry name" value="HTH_XRE"/>
    <property type="match status" value="1"/>
</dbReference>
<dbReference type="InterPro" id="IPR010982">
    <property type="entry name" value="Lambda_DNA-bd_dom_sf"/>
</dbReference>
<reference evidence="2" key="1">
    <citation type="submission" date="2020-03" db="EMBL/GenBank/DDBJ databases">
        <title>The deep terrestrial virosphere.</title>
        <authorList>
            <person name="Holmfeldt K."/>
            <person name="Nilsson E."/>
            <person name="Simone D."/>
            <person name="Lopez-Fernandez M."/>
            <person name="Wu X."/>
            <person name="de Brujin I."/>
            <person name="Lundin D."/>
            <person name="Andersson A."/>
            <person name="Bertilsson S."/>
            <person name="Dopson M."/>
        </authorList>
    </citation>
    <scope>NUCLEOTIDE SEQUENCE</scope>
    <source>
        <strain evidence="2">MM415B00627</strain>
    </source>
</reference>
<dbReference type="InterPro" id="IPR001387">
    <property type="entry name" value="Cro/C1-type_HTH"/>
</dbReference>
<dbReference type="SUPFAM" id="SSF47413">
    <property type="entry name" value="lambda repressor-like DNA-binding domains"/>
    <property type="match status" value="1"/>
</dbReference>
<dbReference type="Pfam" id="PF01381">
    <property type="entry name" value="HTH_3"/>
    <property type="match status" value="1"/>
</dbReference>
<dbReference type="GO" id="GO:0003677">
    <property type="term" value="F:DNA binding"/>
    <property type="evidence" value="ECO:0007669"/>
    <property type="project" value="InterPro"/>
</dbReference>
<gene>
    <name evidence="2" type="ORF">MM415B00627_0002</name>
</gene>
<dbReference type="PROSITE" id="PS50943">
    <property type="entry name" value="HTH_CROC1"/>
    <property type="match status" value="1"/>
</dbReference>
<protein>
    <submittedName>
        <fullName evidence="2">Putative DNA binding, helix-turn-helix domain containing protein</fullName>
    </submittedName>
</protein>
<dbReference type="EMBL" id="MT141497">
    <property type="protein sequence ID" value="QJA63420.1"/>
    <property type="molecule type" value="Genomic_DNA"/>
</dbReference>
<organism evidence="2">
    <name type="scientific">viral metagenome</name>
    <dbReference type="NCBI Taxonomy" id="1070528"/>
    <lineage>
        <taxon>unclassified sequences</taxon>
        <taxon>metagenomes</taxon>
        <taxon>organismal metagenomes</taxon>
    </lineage>
</organism>
<sequence>MKNKADDDGAISGLATKEIRLALGLSQEAWAKRLGVKRVATISRWENGHRAPNEHFHRRIRNAAAEVGVEL</sequence>
<proteinExistence type="predicted"/>
<evidence type="ECO:0000259" key="1">
    <source>
        <dbReference type="PROSITE" id="PS50943"/>
    </source>
</evidence>
<dbReference type="AlphaFoldDB" id="A0A6M3J119"/>
<accession>A0A6M3J119</accession>
<name>A0A6M3J119_9ZZZZ</name>